<dbReference type="Proteomes" id="UP000805193">
    <property type="component" value="Unassembled WGS sequence"/>
</dbReference>
<sequence length="158" mass="17164">MTTYAASKVVIMREQICNDSRGSGLLFEVRTGALKMRAWRSQFYTTSTTICVICREAEEIIEHQVLQCEALSLCPRVDRLPVALGVWTTDGEEVNRGTSRDNQAKAAAVVGAFLAELGESEADGPGRTGPRQTCRPQLGSPPGDQGDEENPGYSWLGT</sequence>
<comment type="caution">
    <text evidence="1">The sequence shown here is derived from an EMBL/GenBank/DDBJ whole genome shotgun (WGS) entry which is preliminary data.</text>
</comment>
<gene>
    <name evidence="1" type="ORF">HPB47_001913</name>
</gene>
<name>A0AC60PMQ3_IXOPE</name>
<evidence type="ECO:0000313" key="2">
    <source>
        <dbReference type="Proteomes" id="UP000805193"/>
    </source>
</evidence>
<accession>A0AC60PMQ3</accession>
<dbReference type="EMBL" id="JABSTQ010010258">
    <property type="protein sequence ID" value="KAG0422253.1"/>
    <property type="molecule type" value="Genomic_DNA"/>
</dbReference>
<keyword evidence="2" id="KW-1185">Reference proteome</keyword>
<protein>
    <submittedName>
        <fullName evidence="1">Uncharacterized protein</fullName>
    </submittedName>
</protein>
<reference evidence="1 2" key="1">
    <citation type="journal article" date="2020" name="Cell">
        <title>Large-Scale Comparative Analyses of Tick Genomes Elucidate Their Genetic Diversity and Vector Capacities.</title>
        <authorList>
            <consortium name="Tick Genome and Microbiome Consortium (TIGMIC)"/>
            <person name="Jia N."/>
            <person name="Wang J."/>
            <person name="Shi W."/>
            <person name="Du L."/>
            <person name="Sun Y."/>
            <person name="Zhan W."/>
            <person name="Jiang J.F."/>
            <person name="Wang Q."/>
            <person name="Zhang B."/>
            <person name="Ji P."/>
            <person name="Bell-Sakyi L."/>
            <person name="Cui X.M."/>
            <person name="Yuan T.T."/>
            <person name="Jiang B.G."/>
            <person name="Yang W.F."/>
            <person name="Lam T.T."/>
            <person name="Chang Q.C."/>
            <person name="Ding S.J."/>
            <person name="Wang X.J."/>
            <person name="Zhu J.G."/>
            <person name="Ruan X.D."/>
            <person name="Zhao L."/>
            <person name="Wei J.T."/>
            <person name="Ye R.Z."/>
            <person name="Que T.C."/>
            <person name="Du C.H."/>
            <person name="Zhou Y.H."/>
            <person name="Cheng J.X."/>
            <person name="Dai P.F."/>
            <person name="Guo W.B."/>
            <person name="Han X.H."/>
            <person name="Huang E.J."/>
            <person name="Li L.F."/>
            <person name="Wei W."/>
            <person name="Gao Y.C."/>
            <person name="Liu J.Z."/>
            <person name="Shao H.Z."/>
            <person name="Wang X."/>
            <person name="Wang C.C."/>
            <person name="Yang T.C."/>
            <person name="Huo Q.B."/>
            <person name="Li W."/>
            <person name="Chen H.Y."/>
            <person name="Chen S.E."/>
            <person name="Zhou L.G."/>
            <person name="Ni X.B."/>
            <person name="Tian J.H."/>
            <person name="Sheng Y."/>
            <person name="Liu T."/>
            <person name="Pan Y.S."/>
            <person name="Xia L.Y."/>
            <person name="Li J."/>
            <person name="Zhao F."/>
            <person name="Cao W.C."/>
        </authorList>
    </citation>
    <scope>NUCLEOTIDE SEQUENCE [LARGE SCALE GENOMIC DNA]</scope>
    <source>
        <strain evidence="1">Iper-2018</strain>
    </source>
</reference>
<proteinExistence type="predicted"/>
<organism evidence="1 2">
    <name type="scientific">Ixodes persulcatus</name>
    <name type="common">Taiga tick</name>
    <dbReference type="NCBI Taxonomy" id="34615"/>
    <lineage>
        <taxon>Eukaryota</taxon>
        <taxon>Metazoa</taxon>
        <taxon>Ecdysozoa</taxon>
        <taxon>Arthropoda</taxon>
        <taxon>Chelicerata</taxon>
        <taxon>Arachnida</taxon>
        <taxon>Acari</taxon>
        <taxon>Parasitiformes</taxon>
        <taxon>Ixodida</taxon>
        <taxon>Ixodoidea</taxon>
        <taxon>Ixodidae</taxon>
        <taxon>Ixodinae</taxon>
        <taxon>Ixodes</taxon>
    </lineage>
</organism>
<evidence type="ECO:0000313" key="1">
    <source>
        <dbReference type="EMBL" id="KAG0422253.1"/>
    </source>
</evidence>